<dbReference type="SUPFAM" id="SSF52172">
    <property type="entry name" value="CheY-like"/>
    <property type="match status" value="1"/>
</dbReference>
<dbReference type="InterPro" id="IPR011006">
    <property type="entry name" value="CheY-like_superfamily"/>
</dbReference>
<accession>A0A3B0WFV8</accession>
<evidence type="ECO:0000256" key="4">
    <source>
        <dbReference type="ARBA" id="ARBA00023163"/>
    </source>
</evidence>
<gene>
    <name evidence="7" type="ORF">MNBD_GAMMA05-1854</name>
</gene>
<keyword evidence="2" id="KW-0067">ATP-binding</keyword>
<evidence type="ECO:0000259" key="6">
    <source>
        <dbReference type="PROSITE" id="PS50110"/>
    </source>
</evidence>
<keyword evidence="3" id="KW-0805">Transcription regulation</keyword>
<dbReference type="PROSITE" id="PS50110">
    <property type="entry name" value="RESPONSE_REGULATORY"/>
    <property type="match status" value="1"/>
</dbReference>
<dbReference type="GO" id="GO:0006355">
    <property type="term" value="P:regulation of DNA-templated transcription"/>
    <property type="evidence" value="ECO:0007669"/>
    <property type="project" value="InterPro"/>
</dbReference>
<dbReference type="SUPFAM" id="SSF46689">
    <property type="entry name" value="Homeodomain-like"/>
    <property type="match status" value="1"/>
</dbReference>
<dbReference type="SUPFAM" id="SSF52540">
    <property type="entry name" value="P-loop containing nucleoside triphosphate hydrolases"/>
    <property type="match status" value="1"/>
</dbReference>
<keyword evidence="4" id="KW-0804">Transcription</keyword>
<dbReference type="FunFam" id="3.40.50.300:FF:000006">
    <property type="entry name" value="DNA-binding transcriptional regulator NtrC"/>
    <property type="match status" value="1"/>
</dbReference>
<dbReference type="InterPro" id="IPR009057">
    <property type="entry name" value="Homeodomain-like_sf"/>
</dbReference>
<dbReference type="Gene3D" id="1.10.10.60">
    <property type="entry name" value="Homeodomain-like"/>
    <property type="match status" value="1"/>
</dbReference>
<dbReference type="Pfam" id="PF02954">
    <property type="entry name" value="HTH_8"/>
    <property type="match status" value="1"/>
</dbReference>
<keyword evidence="1" id="KW-0547">Nucleotide-binding</keyword>
<reference evidence="7" key="1">
    <citation type="submission" date="2018-06" db="EMBL/GenBank/DDBJ databases">
        <authorList>
            <person name="Zhirakovskaya E."/>
        </authorList>
    </citation>
    <scope>NUCLEOTIDE SEQUENCE</scope>
</reference>
<dbReference type="Gene3D" id="3.40.50.300">
    <property type="entry name" value="P-loop containing nucleotide triphosphate hydrolases"/>
    <property type="match status" value="1"/>
</dbReference>
<organism evidence="7">
    <name type="scientific">hydrothermal vent metagenome</name>
    <dbReference type="NCBI Taxonomy" id="652676"/>
    <lineage>
        <taxon>unclassified sequences</taxon>
        <taxon>metagenomes</taxon>
        <taxon>ecological metagenomes</taxon>
    </lineage>
</organism>
<dbReference type="Pfam" id="PF00072">
    <property type="entry name" value="Response_reg"/>
    <property type="match status" value="1"/>
</dbReference>
<feature type="domain" description="Response regulatory" evidence="6">
    <location>
        <begin position="22"/>
        <end position="142"/>
    </location>
</feature>
<dbReference type="InterPro" id="IPR058245">
    <property type="entry name" value="NreC/VraR/RcsB-like_REC"/>
</dbReference>
<dbReference type="SMART" id="SM00448">
    <property type="entry name" value="REC"/>
    <property type="match status" value="1"/>
</dbReference>
<dbReference type="CDD" id="cd00009">
    <property type="entry name" value="AAA"/>
    <property type="match status" value="1"/>
</dbReference>
<dbReference type="InterPro" id="IPR001789">
    <property type="entry name" value="Sig_transdc_resp-reg_receiver"/>
</dbReference>
<name>A0A3B0WFV8_9ZZZZ</name>
<dbReference type="GO" id="GO:0043565">
    <property type="term" value="F:sequence-specific DNA binding"/>
    <property type="evidence" value="ECO:0007669"/>
    <property type="project" value="InterPro"/>
</dbReference>
<dbReference type="InterPro" id="IPR058031">
    <property type="entry name" value="AAA_lid_NorR"/>
</dbReference>
<dbReference type="AlphaFoldDB" id="A0A3B0WFV8"/>
<protein>
    <submittedName>
        <fullName evidence="7">Two-component system response regulator protein</fullName>
    </submittedName>
</protein>
<dbReference type="Pfam" id="PF00158">
    <property type="entry name" value="Sigma54_activat"/>
    <property type="match status" value="1"/>
</dbReference>
<evidence type="ECO:0000256" key="1">
    <source>
        <dbReference type="ARBA" id="ARBA00022741"/>
    </source>
</evidence>
<dbReference type="Gene3D" id="3.40.50.2300">
    <property type="match status" value="1"/>
</dbReference>
<dbReference type="EMBL" id="UOFE01000044">
    <property type="protein sequence ID" value="VAW54898.1"/>
    <property type="molecule type" value="Genomic_DNA"/>
</dbReference>
<dbReference type="InterPro" id="IPR027417">
    <property type="entry name" value="P-loop_NTPase"/>
</dbReference>
<evidence type="ECO:0000259" key="5">
    <source>
        <dbReference type="PROSITE" id="PS50045"/>
    </source>
</evidence>
<feature type="domain" description="Sigma-54 factor interaction" evidence="5">
    <location>
        <begin position="159"/>
        <end position="386"/>
    </location>
</feature>
<evidence type="ECO:0000313" key="7">
    <source>
        <dbReference type="EMBL" id="VAW54898.1"/>
    </source>
</evidence>
<evidence type="ECO:0000256" key="2">
    <source>
        <dbReference type="ARBA" id="ARBA00022840"/>
    </source>
</evidence>
<dbReference type="InterPro" id="IPR002078">
    <property type="entry name" value="Sigma_54_int"/>
</dbReference>
<dbReference type="GO" id="GO:0005524">
    <property type="term" value="F:ATP binding"/>
    <property type="evidence" value="ECO:0007669"/>
    <property type="project" value="UniProtKB-KW"/>
</dbReference>
<evidence type="ECO:0000256" key="3">
    <source>
        <dbReference type="ARBA" id="ARBA00023015"/>
    </source>
</evidence>
<dbReference type="InterPro" id="IPR025944">
    <property type="entry name" value="Sigma_54_int_dom_CS"/>
</dbReference>
<proteinExistence type="predicted"/>
<dbReference type="InterPro" id="IPR003593">
    <property type="entry name" value="AAA+_ATPase"/>
</dbReference>
<dbReference type="InterPro" id="IPR002197">
    <property type="entry name" value="HTH_Fis"/>
</dbReference>
<dbReference type="Gene3D" id="1.10.8.60">
    <property type="match status" value="1"/>
</dbReference>
<dbReference type="PROSITE" id="PS50045">
    <property type="entry name" value="SIGMA54_INTERACT_4"/>
    <property type="match status" value="1"/>
</dbReference>
<dbReference type="GO" id="GO:0000160">
    <property type="term" value="P:phosphorelay signal transduction system"/>
    <property type="evidence" value="ECO:0007669"/>
    <property type="project" value="InterPro"/>
</dbReference>
<dbReference type="SMART" id="SM00382">
    <property type="entry name" value="AAA"/>
    <property type="match status" value="1"/>
</dbReference>
<dbReference type="Pfam" id="PF25601">
    <property type="entry name" value="AAA_lid_14"/>
    <property type="match status" value="1"/>
</dbReference>
<dbReference type="PROSITE" id="PS00688">
    <property type="entry name" value="SIGMA54_INTERACT_3"/>
    <property type="match status" value="1"/>
</dbReference>
<dbReference type="PRINTS" id="PR01590">
    <property type="entry name" value="HTHFIS"/>
</dbReference>
<sequence length="481" mass="53563">MPENNQQNLSVNADLSAKEKATLLLVDDDPLIIEGLGFMLRKHFKLITAESRHQAIQKINEEPGLPSLALIDLGLSPYPHKPDEGFTLIRELLSLQPNMKVLVLSGQDNDVNIQHALTIGAVDFIAKPAEPDLLLARLQHHQRLHEIDQQRDAQKTVSMIGDSVVMQMVNNQIKQFADSPFPVLIEGASGTGKELVARALHENSIRSAEPFLAINCAAIAPDLLEAQLFGHAKGAFTGATQEHKGFFMEVGKGTLLLDEIGELPMALQSKLLRVIESGEFYRVGETKEQKSLARILTATNKTLADEVRSGDFRNDLYHRLSILSIQLPALSLRGADVFLLLNTFIEDYANTVSPFVLDESARELWQQYDYPGNVRELRNIVIRLGTKYPGQSVNKEQLIAELETELSASALAENTTSISDEMIMQKMRTDNFDLDELINEIESRSIRIALEMNNNNVSKAAKALKINRTTLYSRVQKLGTH</sequence>
<dbReference type="PANTHER" id="PTHR32071">
    <property type="entry name" value="TRANSCRIPTIONAL REGULATORY PROTEIN"/>
    <property type="match status" value="1"/>
</dbReference>
<dbReference type="CDD" id="cd17535">
    <property type="entry name" value="REC_NarL-like"/>
    <property type="match status" value="1"/>
</dbReference>